<dbReference type="Proteomes" id="UP000634136">
    <property type="component" value="Unassembled WGS sequence"/>
</dbReference>
<gene>
    <name evidence="1" type="ORF">G2W53_039802</name>
</gene>
<name>A0A834SQJ9_9FABA</name>
<reference evidence="1" key="1">
    <citation type="submission" date="2020-09" db="EMBL/GenBank/DDBJ databases">
        <title>Genome-Enabled Discovery of Anthraquinone Biosynthesis in Senna tora.</title>
        <authorList>
            <person name="Kang S.-H."/>
            <person name="Pandey R.P."/>
            <person name="Lee C.-M."/>
            <person name="Sim J.-S."/>
            <person name="Jeong J.-T."/>
            <person name="Choi B.-S."/>
            <person name="Jung M."/>
            <person name="Ginzburg D."/>
            <person name="Zhao K."/>
            <person name="Won S.Y."/>
            <person name="Oh T.-J."/>
            <person name="Yu Y."/>
            <person name="Kim N.-H."/>
            <person name="Lee O.R."/>
            <person name="Lee T.-H."/>
            <person name="Bashyal P."/>
            <person name="Kim T.-S."/>
            <person name="Lee W.-H."/>
            <person name="Kawkins C."/>
            <person name="Kim C.-K."/>
            <person name="Kim J.S."/>
            <person name="Ahn B.O."/>
            <person name="Rhee S.Y."/>
            <person name="Sohng J.K."/>
        </authorList>
    </citation>
    <scope>NUCLEOTIDE SEQUENCE</scope>
    <source>
        <tissue evidence="1">Leaf</tissue>
    </source>
</reference>
<accession>A0A834SQJ9</accession>
<evidence type="ECO:0000313" key="1">
    <source>
        <dbReference type="EMBL" id="KAF7807641.1"/>
    </source>
</evidence>
<protein>
    <submittedName>
        <fullName evidence="1">Uncharacterized protein</fullName>
    </submittedName>
</protein>
<organism evidence="1 2">
    <name type="scientific">Senna tora</name>
    <dbReference type="NCBI Taxonomy" id="362788"/>
    <lineage>
        <taxon>Eukaryota</taxon>
        <taxon>Viridiplantae</taxon>
        <taxon>Streptophyta</taxon>
        <taxon>Embryophyta</taxon>
        <taxon>Tracheophyta</taxon>
        <taxon>Spermatophyta</taxon>
        <taxon>Magnoliopsida</taxon>
        <taxon>eudicotyledons</taxon>
        <taxon>Gunneridae</taxon>
        <taxon>Pentapetalae</taxon>
        <taxon>rosids</taxon>
        <taxon>fabids</taxon>
        <taxon>Fabales</taxon>
        <taxon>Fabaceae</taxon>
        <taxon>Caesalpinioideae</taxon>
        <taxon>Cassia clade</taxon>
        <taxon>Senna</taxon>
    </lineage>
</organism>
<evidence type="ECO:0000313" key="2">
    <source>
        <dbReference type="Proteomes" id="UP000634136"/>
    </source>
</evidence>
<dbReference type="EMBL" id="JAAIUW010000012">
    <property type="protein sequence ID" value="KAF7807641.1"/>
    <property type="molecule type" value="Genomic_DNA"/>
</dbReference>
<comment type="caution">
    <text evidence="1">The sequence shown here is derived from an EMBL/GenBank/DDBJ whole genome shotgun (WGS) entry which is preliminary data.</text>
</comment>
<keyword evidence="2" id="KW-1185">Reference proteome</keyword>
<dbReference type="AlphaFoldDB" id="A0A834SQJ9"/>
<sequence>MGFSAAAICVAYQASSGDTST</sequence>
<proteinExistence type="predicted"/>